<organism evidence="2 4">
    <name type="scientific">Azospirillum argentinense</name>
    <dbReference type="NCBI Taxonomy" id="2970906"/>
    <lineage>
        <taxon>Bacteria</taxon>
        <taxon>Pseudomonadati</taxon>
        <taxon>Pseudomonadota</taxon>
        <taxon>Alphaproteobacteria</taxon>
        <taxon>Rhodospirillales</taxon>
        <taxon>Azospirillaceae</taxon>
        <taxon>Azospirillum</taxon>
    </lineage>
</organism>
<proteinExistence type="predicted"/>
<reference evidence="2 4" key="1">
    <citation type="journal article" date="2014" name="Genome Announc.">
        <title>Complete Genome Sequence of the Model Rhizosphere Strain Azospirillum brasilense Az39, Successfully Applied in Agriculture.</title>
        <authorList>
            <person name="Rivera D."/>
            <person name="Revale S."/>
            <person name="Molina R."/>
            <person name="Gualpa J."/>
            <person name="Puente M."/>
            <person name="Maroniche G."/>
            <person name="Paris G."/>
            <person name="Baker D."/>
            <person name="Clavijo B."/>
            <person name="McLay K."/>
            <person name="Spaepen S."/>
            <person name="Perticari A."/>
            <person name="Vazquez M."/>
            <person name="Wisniewski-Dye F."/>
            <person name="Watkins C."/>
            <person name="Martinez-Abarca F."/>
            <person name="Vanderleyden J."/>
            <person name="Cassan F."/>
        </authorList>
    </citation>
    <scope>NUCLEOTIDE SEQUENCE [LARGE SCALE GENOMIC DNA]</scope>
    <source>
        <strain evidence="2 4">Az39</strain>
    </source>
</reference>
<dbReference type="AlphaFoldDB" id="A0A060DEK9"/>
<dbReference type="RefSeq" id="WP_038527046.1">
    <property type="nucleotide sequence ID" value="NZ_CP007793.1"/>
</dbReference>
<protein>
    <submittedName>
        <fullName evidence="3">Exo-alpha-sialidase</fullName>
    </submittedName>
</protein>
<dbReference type="Pfam" id="PF13088">
    <property type="entry name" value="BNR_2"/>
    <property type="match status" value="1"/>
</dbReference>
<dbReference type="KEGG" id="abq:ABAZ39_04395"/>
<dbReference type="CDD" id="cd15482">
    <property type="entry name" value="Sialidase_non-viral"/>
    <property type="match status" value="1"/>
</dbReference>
<sequence>MLDILSHRVVYSDRRFYASFPSMATLADGRVLVAFRRARDHRWLHGEPAEGNGDFTSVDHVDSRSHLVIQSFTPDFEPEGAPLPLPTDPEAGDQDPSLLVLRSGRIVLGSFGWYPMSARHGLRLREKGVHLLGNAETSGTFFLFWGGSTRVSDDGGRHWSAHRYLPELPDQGPILPGLRPMLGGAVRGRAVEAPDGTLLMATYTGGPYTSYLFASRDQGESWALRSTIARDPAGRAGFCETALHLTADGQLVAFHRTTGLGDRLATSVSRDLGESWAPWIESAVIGHPYDACPLPDGRLFVVYGYRHQPYGVRARVWDSRRETLESAPEIIVRADAPSPDVGYPWATVLADGRVAVCYYICDAAGTRHIQATLLRVSG</sequence>
<dbReference type="EMBL" id="CP007793">
    <property type="protein sequence ID" value="AIB11267.1"/>
    <property type="molecule type" value="Genomic_DNA"/>
</dbReference>
<dbReference type="InterPro" id="IPR036278">
    <property type="entry name" value="Sialidase_sf"/>
</dbReference>
<dbReference type="Proteomes" id="UP000027186">
    <property type="component" value="Chromosome"/>
</dbReference>
<feature type="domain" description="Sialidase" evidence="1">
    <location>
        <begin position="145"/>
        <end position="355"/>
    </location>
</feature>
<evidence type="ECO:0000259" key="1">
    <source>
        <dbReference type="Pfam" id="PF13088"/>
    </source>
</evidence>
<accession>A0A2K1G0T0</accession>
<dbReference type="EMBL" id="POWG01000012">
    <property type="protein sequence ID" value="PNQ98396.1"/>
    <property type="molecule type" value="Genomic_DNA"/>
</dbReference>
<evidence type="ECO:0000313" key="5">
    <source>
        <dbReference type="Proteomes" id="UP000236268"/>
    </source>
</evidence>
<dbReference type="OrthoDB" id="7294637at2"/>
<accession>A0A060DEK9</accession>
<dbReference type="Proteomes" id="UP000236268">
    <property type="component" value="Unassembled WGS sequence"/>
</dbReference>
<evidence type="ECO:0000313" key="2">
    <source>
        <dbReference type="EMBL" id="AIB11267.1"/>
    </source>
</evidence>
<dbReference type="Gene3D" id="2.120.10.10">
    <property type="match status" value="1"/>
</dbReference>
<evidence type="ECO:0000313" key="4">
    <source>
        <dbReference type="Proteomes" id="UP000027186"/>
    </source>
</evidence>
<reference evidence="3 5" key="2">
    <citation type="submission" date="2018-01" db="EMBL/GenBank/DDBJ databases">
        <title>Whole genome sequence of Azospirillum brasilense REC3 isolated from strawberry roots.</title>
        <authorList>
            <person name="Fontana C.A."/>
            <person name="Salazar S.M."/>
            <person name="Bassi D."/>
            <person name="Puglisi E."/>
            <person name="Lovaisa N.C."/>
            <person name="Toffoli L.M."/>
            <person name="Pedraza R."/>
            <person name="Cocconcelli P.S."/>
        </authorList>
    </citation>
    <scope>NUCLEOTIDE SEQUENCE [LARGE SCALE GENOMIC DNA]</scope>
    <source>
        <strain evidence="3 5">REC3</strain>
    </source>
</reference>
<gene>
    <name evidence="2" type="ORF">ABAZ39_04395</name>
    <name evidence="3" type="ORF">C1S70_13070</name>
</gene>
<evidence type="ECO:0000313" key="3">
    <source>
        <dbReference type="EMBL" id="PNQ98396.1"/>
    </source>
</evidence>
<dbReference type="InterPro" id="IPR011040">
    <property type="entry name" value="Sialidase"/>
</dbReference>
<name>A0A060DEK9_9PROT</name>
<dbReference type="SUPFAM" id="SSF50939">
    <property type="entry name" value="Sialidases"/>
    <property type="match status" value="1"/>
</dbReference>